<name>A0A9P6QEI4_9FUNG</name>
<feature type="compositionally biased region" description="Basic and acidic residues" evidence="1">
    <location>
        <begin position="292"/>
        <end position="315"/>
    </location>
</feature>
<gene>
    <name evidence="2" type="ORF">BG011_001515</name>
</gene>
<reference evidence="2" key="1">
    <citation type="journal article" date="2020" name="Fungal Divers.">
        <title>Resolving the Mortierellaceae phylogeny through synthesis of multi-gene phylogenetics and phylogenomics.</title>
        <authorList>
            <person name="Vandepol N."/>
            <person name="Liber J."/>
            <person name="Desiro A."/>
            <person name="Na H."/>
            <person name="Kennedy M."/>
            <person name="Barry K."/>
            <person name="Grigoriev I.V."/>
            <person name="Miller A.N."/>
            <person name="O'Donnell K."/>
            <person name="Stajich J.E."/>
            <person name="Bonito G."/>
        </authorList>
    </citation>
    <scope>NUCLEOTIDE SEQUENCE</scope>
    <source>
        <strain evidence="2">KOD948</strain>
    </source>
</reference>
<feature type="compositionally biased region" description="Basic residues" evidence="1">
    <location>
        <begin position="509"/>
        <end position="519"/>
    </location>
</feature>
<feature type="region of interest" description="Disordered" evidence="1">
    <location>
        <begin position="478"/>
        <end position="560"/>
    </location>
</feature>
<feature type="compositionally biased region" description="Polar residues" evidence="1">
    <location>
        <begin position="241"/>
        <end position="290"/>
    </location>
</feature>
<accession>A0A9P6QEI4</accession>
<organism evidence="2 3">
    <name type="scientific">Mortierella polycephala</name>
    <dbReference type="NCBI Taxonomy" id="41804"/>
    <lineage>
        <taxon>Eukaryota</taxon>
        <taxon>Fungi</taxon>
        <taxon>Fungi incertae sedis</taxon>
        <taxon>Mucoromycota</taxon>
        <taxon>Mortierellomycotina</taxon>
        <taxon>Mortierellomycetes</taxon>
        <taxon>Mortierellales</taxon>
        <taxon>Mortierellaceae</taxon>
        <taxon>Mortierella</taxon>
    </lineage>
</organism>
<feature type="region of interest" description="Disordered" evidence="1">
    <location>
        <begin position="191"/>
        <end position="434"/>
    </location>
</feature>
<feature type="compositionally biased region" description="Low complexity" evidence="1">
    <location>
        <begin position="478"/>
        <end position="497"/>
    </location>
</feature>
<evidence type="ECO:0000313" key="3">
    <source>
        <dbReference type="Proteomes" id="UP000726737"/>
    </source>
</evidence>
<evidence type="ECO:0000256" key="1">
    <source>
        <dbReference type="SAM" id="MobiDB-lite"/>
    </source>
</evidence>
<dbReference type="EMBL" id="JAAAJA010000014">
    <property type="protein sequence ID" value="KAG0266668.1"/>
    <property type="molecule type" value="Genomic_DNA"/>
</dbReference>
<dbReference type="AlphaFoldDB" id="A0A9P6QEI4"/>
<evidence type="ECO:0000313" key="2">
    <source>
        <dbReference type="EMBL" id="KAG0266668.1"/>
    </source>
</evidence>
<dbReference type="Proteomes" id="UP000726737">
    <property type="component" value="Unassembled WGS sequence"/>
</dbReference>
<feature type="compositionally biased region" description="Basic and acidic residues" evidence="1">
    <location>
        <begin position="219"/>
        <end position="237"/>
    </location>
</feature>
<protein>
    <submittedName>
        <fullName evidence="2">Uncharacterized protein</fullName>
    </submittedName>
</protein>
<proteinExistence type="predicted"/>
<comment type="caution">
    <text evidence="2">The sequence shown here is derived from an EMBL/GenBank/DDBJ whole genome shotgun (WGS) entry which is preliminary data.</text>
</comment>
<dbReference type="OrthoDB" id="2422815at2759"/>
<feature type="region of interest" description="Disordered" evidence="1">
    <location>
        <begin position="1"/>
        <end position="27"/>
    </location>
</feature>
<keyword evidence="3" id="KW-1185">Reference proteome</keyword>
<feature type="compositionally biased region" description="Basic and acidic residues" evidence="1">
    <location>
        <begin position="418"/>
        <end position="427"/>
    </location>
</feature>
<sequence>MDNSAAHGGSPDTSRLKVTSARGTPKGPLPIEVQLKLLSSVLRHDPFNCPIRRTTQASIAGRDRPMGTEEQVVAKRKLLEQLFEMMNQPQALVRMQKKRRYRSEEADRQLLLETIRLNPFGQKVGHVAKAWEDVRDALHMKVHARQCIRRVNRMIKPYLLRERMYKGNIPEEMQEVNDELVKQVIQLMQQAGHAETLEDEAGSSNEDKSASDSDDQGEREEGRYQEEDELKDDKDEIMASPSGSSPTRTNTAQVPSTGTATPGISEPPSGTSTAHTTPAQRGRLRNSSQGLWEKKSESMDPSVDESRSVRVEFRPQRIWGSHPYSKDVLSRSVSGSQRNRSGHTLHSKNGGQNRSVKHVSIDNKVQGDGSNVGTHHYPAVSEREMSDVKSPLSETSSRPALPSPTSSLASTPMSRYGRGGEHHRHSDGSAAPTEPTSQLYYAILDEFHTIKTYLSQLDGQRQRDKHNQQTMYRMMERMQQQLQQQQQAIQDMQNQSQFGFQRSYQKSPPHQHRHRHSSSPHHDRYNGDSQVQPGDGGGGHSHLSRGEHHHRSREGSIGSG</sequence>
<feature type="compositionally biased region" description="Low complexity" evidence="1">
    <location>
        <begin position="395"/>
        <end position="414"/>
    </location>
</feature>